<evidence type="ECO:0008006" key="3">
    <source>
        <dbReference type="Google" id="ProtNLM"/>
    </source>
</evidence>
<evidence type="ECO:0000313" key="2">
    <source>
        <dbReference type="Proteomes" id="UP000290567"/>
    </source>
</evidence>
<comment type="caution">
    <text evidence="1">The sequence shown here is derived from an EMBL/GenBank/DDBJ whole genome shotgun (WGS) entry which is preliminary data.</text>
</comment>
<dbReference type="EMBL" id="BJCC01000009">
    <property type="protein sequence ID" value="GCF93300.1"/>
    <property type="molecule type" value="Genomic_DNA"/>
</dbReference>
<protein>
    <recommendedName>
        <fullName evidence="3">Glycosyl transferase family 2</fullName>
    </recommendedName>
</protein>
<dbReference type="AlphaFoldDB" id="A0A4P5P6C9"/>
<sequence length="273" mass="32831">MLDTTAIAICIIYYDNYSEINSFLEELEKQVKKNFVVGITINKDSNNEAANLLIDNEDKNYQIYAFYPEKNLGYLNGLFYSYEHIIERYKTLEWVVFCNTDIEIRDTFFFETLNNRQYSSEIYCVAPSVYEKNRGVYENPQYEKRYNLKSLNKRIFIFKRPFLSKLYIQLSQIKAQRNRKVKRASQYVYSAHGSFFMLRNKFLQNINRKYFSLMYSEEAFIAEEVNNLNKKIYYDSELEVIHDESQSTGKLDFHKKSKYISDSLIKIRDRYFI</sequence>
<dbReference type="Gene3D" id="3.90.550.10">
    <property type="entry name" value="Spore Coat Polysaccharide Biosynthesis Protein SpsA, Chain A"/>
    <property type="match status" value="1"/>
</dbReference>
<reference evidence="2" key="1">
    <citation type="submission" date="2019-02" db="EMBL/GenBank/DDBJ databases">
        <title>Draft genome sequence of Enterococcus sp. Gos25-1.</title>
        <authorList>
            <person name="Tanaka N."/>
            <person name="Shiwa Y."/>
            <person name="Fujita N."/>
        </authorList>
    </citation>
    <scope>NUCLEOTIDE SEQUENCE [LARGE SCALE GENOMIC DNA]</scope>
    <source>
        <strain evidence="2">Gos25-1</strain>
    </source>
</reference>
<dbReference type="SUPFAM" id="SSF53448">
    <property type="entry name" value="Nucleotide-diphospho-sugar transferases"/>
    <property type="match status" value="1"/>
</dbReference>
<dbReference type="RefSeq" id="WP_146621757.1">
    <property type="nucleotide sequence ID" value="NZ_BJCC01000009.1"/>
</dbReference>
<dbReference type="Proteomes" id="UP000290567">
    <property type="component" value="Unassembled WGS sequence"/>
</dbReference>
<name>A0A4P5P6C9_9ENTE</name>
<dbReference type="InterPro" id="IPR029044">
    <property type="entry name" value="Nucleotide-diphossugar_trans"/>
</dbReference>
<evidence type="ECO:0000313" key="1">
    <source>
        <dbReference type="EMBL" id="GCF93300.1"/>
    </source>
</evidence>
<accession>A0A4P5P6C9</accession>
<proteinExistence type="predicted"/>
<keyword evidence="2" id="KW-1185">Reference proteome</keyword>
<gene>
    <name evidence="1" type="ORF">NRIC_11910</name>
</gene>
<organism evidence="1 2">
    <name type="scientific">Enterococcus florum</name>
    <dbReference type="NCBI Taxonomy" id="2480627"/>
    <lineage>
        <taxon>Bacteria</taxon>
        <taxon>Bacillati</taxon>
        <taxon>Bacillota</taxon>
        <taxon>Bacilli</taxon>
        <taxon>Lactobacillales</taxon>
        <taxon>Enterococcaceae</taxon>
        <taxon>Enterococcus</taxon>
    </lineage>
</organism>
<dbReference type="OrthoDB" id="2047934at2"/>